<gene>
    <name evidence="1" type="ORF">A5866_000059</name>
</gene>
<dbReference type="EMBL" id="CP147248">
    <property type="protein sequence ID" value="WYJ85001.1"/>
    <property type="molecule type" value="Genomic_DNA"/>
</dbReference>
<keyword evidence="2" id="KW-1185">Reference proteome</keyword>
<evidence type="ECO:0000313" key="1">
    <source>
        <dbReference type="EMBL" id="WYJ85001.1"/>
    </source>
</evidence>
<protein>
    <recommendedName>
        <fullName evidence="3">MmcQ family protein</fullName>
    </recommendedName>
</protein>
<name>A0ABZ2T105_9ENTE</name>
<sequence>MVTRESIFAYVESTYGTMPEKTFSKFPEYRILRHKHNKKWYGLVMNVPKNKLNNEGKGETDIIDIKVVPELIGSLLEKKGYYSAYHMNKENWISIDLKSCVSLQEVKKMIDISYELTK</sequence>
<dbReference type="InterPro" id="IPR007351">
    <property type="entry name" value="YjbR"/>
</dbReference>
<dbReference type="SUPFAM" id="SSF142906">
    <property type="entry name" value="YjbR-like"/>
    <property type="match status" value="1"/>
</dbReference>
<dbReference type="PANTHER" id="PTHR35145:SF1">
    <property type="entry name" value="CYTOPLASMIC PROTEIN"/>
    <property type="match status" value="1"/>
</dbReference>
<reference evidence="1 2" key="2">
    <citation type="submission" date="2024-03" db="EMBL/GenBank/DDBJ databases">
        <title>The Genome Sequence of Enterococcus sp. DIV0727d.</title>
        <authorList>
            <consortium name="The Broad Institute Genomics Platform"/>
            <consortium name="The Broad Institute Microbial Omics Core"/>
            <consortium name="The Broad Institute Genomic Center for Infectious Diseases"/>
            <person name="Earl A."/>
            <person name="Manson A."/>
            <person name="Gilmore M."/>
            <person name="Schwartman J."/>
            <person name="Shea T."/>
            <person name="Abouelleil A."/>
            <person name="Cao P."/>
            <person name="Chapman S."/>
            <person name="Cusick C."/>
            <person name="Young S."/>
            <person name="Neafsey D."/>
            <person name="Nusbaum C."/>
            <person name="Birren B."/>
        </authorList>
    </citation>
    <scope>NUCLEOTIDE SEQUENCE [LARGE SCALE GENOMIC DNA]</scope>
    <source>
        <strain evidence="1 2">12C11_DIV0727</strain>
    </source>
</reference>
<dbReference type="RefSeq" id="WP_086444709.1">
    <property type="nucleotide sequence ID" value="NZ_CP147248.1"/>
</dbReference>
<evidence type="ECO:0000313" key="2">
    <source>
        <dbReference type="Proteomes" id="UP000195080"/>
    </source>
</evidence>
<dbReference type="InterPro" id="IPR058532">
    <property type="entry name" value="YjbR/MT2646/Rv2570-like"/>
</dbReference>
<reference evidence="2" key="1">
    <citation type="submission" date="2017-05" db="EMBL/GenBank/DDBJ databases">
        <title>The Genome Sequence of EEnterococcus faecalis 9F2_4866.</title>
        <authorList>
            <consortium name="The Broad Institute Genomics Platform"/>
            <consortium name="The Broad Institute Genomic Center for Infectious Diseases"/>
            <person name="Earl A."/>
            <person name="Manson A."/>
            <person name="Schwartman J."/>
            <person name="Gilmore M."/>
            <person name="Abouelleil A."/>
            <person name="Cao P."/>
            <person name="Chapman S."/>
            <person name="Cusick C."/>
            <person name="Shea T."/>
            <person name="Young S."/>
            <person name="Neafsey D."/>
            <person name="Nusbaum C."/>
            <person name="Birren B."/>
        </authorList>
    </citation>
    <scope>NUCLEOTIDE SEQUENCE [LARGE SCALE GENOMIC DNA]</scope>
    <source>
        <strain evidence="2">12C11_DIV0727</strain>
    </source>
</reference>
<organism evidence="1 2">
    <name type="scientific">Candidatus Enterococcus lemimoniae</name>
    <dbReference type="NCBI Taxonomy" id="1834167"/>
    <lineage>
        <taxon>Bacteria</taxon>
        <taxon>Bacillati</taxon>
        <taxon>Bacillota</taxon>
        <taxon>Bacilli</taxon>
        <taxon>Lactobacillales</taxon>
        <taxon>Enterococcaceae</taxon>
        <taxon>Enterococcus</taxon>
    </lineage>
</organism>
<evidence type="ECO:0008006" key="3">
    <source>
        <dbReference type="Google" id="ProtNLM"/>
    </source>
</evidence>
<proteinExistence type="predicted"/>
<dbReference type="Pfam" id="PF04237">
    <property type="entry name" value="YjbR"/>
    <property type="match status" value="1"/>
</dbReference>
<dbReference type="PANTHER" id="PTHR35145">
    <property type="entry name" value="CYTOPLASMIC PROTEIN-RELATED"/>
    <property type="match status" value="1"/>
</dbReference>
<dbReference type="Proteomes" id="UP000195080">
    <property type="component" value="Chromosome"/>
</dbReference>
<dbReference type="InterPro" id="IPR038056">
    <property type="entry name" value="YjbR-like_sf"/>
</dbReference>
<dbReference type="Gene3D" id="3.90.1150.30">
    <property type="match status" value="1"/>
</dbReference>
<accession>A0ABZ2T105</accession>